<reference evidence="3 4" key="1">
    <citation type="submission" date="2021-02" db="EMBL/GenBank/DDBJ databases">
        <title>Complete genome of Desulfoluna sp. strain ASN36.</title>
        <authorList>
            <person name="Takahashi A."/>
            <person name="Kojima H."/>
            <person name="Fukui M."/>
        </authorList>
    </citation>
    <scope>NUCLEOTIDE SEQUENCE [LARGE SCALE GENOMIC DNA]</scope>
    <source>
        <strain evidence="3 4">ASN36</strain>
    </source>
</reference>
<dbReference type="InterPro" id="IPR010178">
    <property type="entry name" value="Lit"/>
</dbReference>
<proteinExistence type="predicted"/>
<feature type="region of interest" description="Disordered" evidence="1">
    <location>
        <begin position="259"/>
        <end position="286"/>
    </location>
</feature>
<protein>
    <recommendedName>
        <fullName evidence="5">DUF1461 domain-containing protein</fullName>
    </recommendedName>
</protein>
<feature type="transmembrane region" description="Helical" evidence="2">
    <location>
        <begin position="215"/>
        <end position="235"/>
    </location>
</feature>
<dbReference type="EMBL" id="AP024488">
    <property type="protein sequence ID" value="BCS97280.1"/>
    <property type="molecule type" value="Genomic_DNA"/>
</dbReference>
<evidence type="ECO:0000256" key="1">
    <source>
        <dbReference type="SAM" id="MobiDB-lite"/>
    </source>
</evidence>
<dbReference type="Pfam" id="PF07314">
    <property type="entry name" value="Lit"/>
    <property type="match status" value="1"/>
</dbReference>
<keyword evidence="2" id="KW-0472">Membrane</keyword>
<evidence type="ECO:0000313" key="4">
    <source>
        <dbReference type="Proteomes" id="UP001320148"/>
    </source>
</evidence>
<keyword evidence="2" id="KW-1133">Transmembrane helix</keyword>
<feature type="transmembrane region" description="Helical" evidence="2">
    <location>
        <begin position="117"/>
        <end position="137"/>
    </location>
</feature>
<dbReference type="Proteomes" id="UP001320148">
    <property type="component" value="Chromosome"/>
</dbReference>
<name>A0ABM7PI72_9BACT</name>
<feature type="transmembrane region" description="Helical" evidence="2">
    <location>
        <begin position="91"/>
        <end position="110"/>
    </location>
</feature>
<gene>
    <name evidence="3" type="ORF">DSLASN_29120</name>
</gene>
<organism evidence="3 4">
    <name type="scientific">Desulfoluna limicola</name>
    <dbReference type="NCBI Taxonomy" id="2810562"/>
    <lineage>
        <taxon>Bacteria</taxon>
        <taxon>Pseudomonadati</taxon>
        <taxon>Thermodesulfobacteriota</taxon>
        <taxon>Desulfobacteria</taxon>
        <taxon>Desulfobacterales</taxon>
        <taxon>Desulfolunaceae</taxon>
        <taxon>Desulfoluna</taxon>
    </lineage>
</organism>
<keyword evidence="4" id="KW-1185">Reference proteome</keyword>
<keyword evidence="2" id="KW-0812">Transmembrane</keyword>
<evidence type="ECO:0000313" key="3">
    <source>
        <dbReference type="EMBL" id="BCS97280.1"/>
    </source>
</evidence>
<accession>A0ABM7PI72</accession>
<evidence type="ECO:0008006" key="5">
    <source>
        <dbReference type="Google" id="ProtNLM"/>
    </source>
</evidence>
<feature type="transmembrane region" description="Helical" evidence="2">
    <location>
        <begin position="167"/>
        <end position="191"/>
    </location>
</feature>
<sequence>MRMGRVRTLLCGVSLFITTFWVPVAAAIYTPFWYDFSCSWHGRCALLEEGRPRVLVRELTSYLAHTGTLEDPDWSEKERQHLSEARARLDVATVGAVAALLFLAVSATAAQLRRCALVNLALFPLLTGVFPFFKTFWRDLFHPLLFSNNLWLNTPLDLSFYLMPRRFFFWTIAMGIACAVGINGCILLVTWRKGKGEARGRTDQTTQTGGAMKRIGWMALGLVLGILLSVGYRVVTEDGASPPSVAEAVVEKKQGAEMMNAPSGPAVQREDEGSVASNGAPPFTPDMDRLREELPGNLAIPPRDKDERWMRDEAKKSRNELFGRISSNIASDEEVHSYYDEQTLLTRDSIAMLEWILKEHEEEMGERDLARHHFLLDQFKKRLAAIPDRQARALKRMLEKQG</sequence>
<evidence type="ECO:0000256" key="2">
    <source>
        <dbReference type="SAM" id="Phobius"/>
    </source>
</evidence>